<dbReference type="PANTHER" id="PTHR46289">
    <property type="entry name" value="52 KDA REPRESSOR OF THE INHIBITOR OF THE PROTEIN KINASE-LIKE PROTEIN-RELATED"/>
    <property type="match status" value="1"/>
</dbReference>
<organism evidence="2 3">
    <name type="scientific">Cnephaeus nilssonii</name>
    <name type="common">Northern bat</name>
    <name type="synonym">Eptesicus nilssonii</name>
    <dbReference type="NCBI Taxonomy" id="3371016"/>
    <lineage>
        <taxon>Eukaryota</taxon>
        <taxon>Metazoa</taxon>
        <taxon>Chordata</taxon>
        <taxon>Craniata</taxon>
        <taxon>Vertebrata</taxon>
        <taxon>Euteleostomi</taxon>
        <taxon>Mammalia</taxon>
        <taxon>Eutheria</taxon>
        <taxon>Laurasiatheria</taxon>
        <taxon>Chiroptera</taxon>
        <taxon>Yangochiroptera</taxon>
        <taxon>Vespertilionidae</taxon>
        <taxon>Cnephaeus</taxon>
    </lineage>
</organism>
<evidence type="ECO:0000313" key="3">
    <source>
        <dbReference type="Proteomes" id="UP001177744"/>
    </source>
</evidence>
<dbReference type="PANTHER" id="PTHR46289:SF16">
    <property type="entry name" value="52 KDA REPRESSOR OF THE INHIBITOR OF THE PROTEIN KINASE"/>
    <property type="match status" value="1"/>
</dbReference>
<evidence type="ECO:0000313" key="2">
    <source>
        <dbReference type="EMBL" id="KAK1337036.1"/>
    </source>
</evidence>
<keyword evidence="1" id="KW-1133">Transmembrane helix</keyword>
<dbReference type="InterPro" id="IPR052958">
    <property type="entry name" value="IFN-induced_PKR_regulator"/>
</dbReference>
<evidence type="ECO:0000256" key="1">
    <source>
        <dbReference type="SAM" id="Phobius"/>
    </source>
</evidence>
<keyword evidence="1" id="KW-0472">Membrane</keyword>
<proteinExistence type="predicted"/>
<comment type="caution">
    <text evidence="2">The sequence shown here is derived from an EMBL/GenBank/DDBJ whole genome shotgun (WGS) entry which is preliminary data.</text>
</comment>
<sequence length="125" mass="14012">MVCIQKDTHSRWSNCIAGRAFALCSAATDFDFVVTIVVLKMFYLLQEPLGKASRTSDVFFAASSSTVVLHSVHEVIENIEVYHEFWFEEATNLATKLDIQMKLSSWEFHGAQQGNPGSQLTSEGY</sequence>
<protein>
    <submittedName>
        <fullName evidence="2">Uncharacterized protein</fullName>
    </submittedName>
</protein>
<gene>
    <name evidence="2" type="ORF">QTO34_003081</name>
</gene>
<dbReference type="Proteomes" id="UP001177744">
    <property type="component" value="Unassembled WGS sequence"/>
</dbReference>
<accession>A0AA40LKP6</accession>
<feature type="transmembrane region" description="Helical" evidence="1">
    <location>
        <begin position="20"/>
        <end position="45"/>
    </location>
</feature>
<name>A0AA40LKP6_CNENI</name>
<reference evidence="2" key="1">
    <citation type="submission" date="2023-06" db="EMBL/GenBank/DDBJ databases">
        <title>Reference genome for the Northern bat (Eptesicus nilssonii), a most northern bat species.</title>
        <authorList>
            <person name="Laine V.N."/>
            <person name="Pulliainen A.T."/>
            <person name="Lilley T.M."/>
        </authorList>
    </citation>
    <scope>NUCLEOTIDE SEQUENCE</scope>
    <source>
        <strain evidence="2">BLF_Eptnil</strain>
        <tissue evidence="2">Kidney</tissue>
    </source>
</reference>
<dbReference type="EMBL" id="JAULJE010000012">
    <property type="protein sequence ID" value="KAK1337036.1"/>
    <property type="molecule type" value="Genomic_DNA"/>
</dbReference>
<dbReference type="AlphaFoldDB" id="A0AA40LKP6"/>
<keyword evidence="1" id="KW-0812">Transmembrane</keyword>
<keyword evidence="3" id="KW-1185">Reference proteome</keyword>